<dbReference type="InterPro" id="IPR000601">
    <property type="entry name" value="PKD_dom"/>
</dbReference>
<evidence type="ECO:0000256" key="3">
    <source>
        <dbReference type="ARBA" id="ARBA00022737"/>
    </source>
</evidence>
<dbReference type="GO" id="GO:0006816">
    <property type="term" value="P:calcium ion transport"/>
    <property type="evidence" value="ECO:0007669"/>
    <property type="project" value="TreeGrafter"/>
</dbReference>
<feature type="transmembrane region" description="Helical" evidence="7">
    <location>
        <begin position="1206"/>
        <end position="1228"/>
    </location>
</feature>
<keyword evidence="10" id="KW-1185">Reference proteome</keyword>
<evidence type="ECO:0000256" key="4">
    <source>
        <dbReference type="ARBA" id="ARBA00022989"/>
    </source>
</evidence>
<dbReference type="STRING" id="947166.A0A1D1UXC3"/>
<evidence type="ECO:0000259" key="8">
    <source>
        <dbReference type="PROSITE" id="PS50093"/>
    </source>
</evidence>
<feature type="region of interest" description="Disordered" evidence="6">
    <location>
        <begin position="1280"/>
        <end position="1312"/>
    </location>
</feature>
<evidence type="ECO:0000256" key="5">
    <source>
        <dbReference type="ARBA" id="ARBA00023136"/>
    </source>
</evidence>
<evidence type="ECO:0000256" key="6">
    <source>
        <dbReference type="SAM" id="MobiDB-lite"/>
    </source>
</evidence>
<dbReference type="EMBL" id="BDGG01000002">
    <property type="protein sequence ID" value="GAU93085.1"/>
    <property type="molecule type" value="Genomic_DNA"/>
</dbReference>
<dbReference type="InterPro" id="IPR035986">
    <property type="entry name" value="PKD_dom_sf"/>
</dbReference>
<evidence type="ECO:0000313" key="9">
    <source>
        <dbReference type="EMBL" id="GAU93085.1"/>
    </source>
</evidence>
<evidence type="ECO:0000256" key="1">
    <source>
        <dbReference type="ARBA" id="ARBA00004370"/>
    </source>
</evidence>
<gene>
    <name evidence="9" type="primary">RvY_05073-1</name>
    <name evidence="9" type="synonym">RvY_05073.1</name>
    <name evidence="9" type="ORF">RvY_05073</name>
</gene>
<reference evidence="9 10" key="1">
    <citation type="journal article" date="2016" name="Nat. Commun.">
        <title>Extremotolerant tardigrade genome and improved radiotolerance of human cultured cells by tardigrade-unique protein.</title>
        <authorList>
            <person name="Hashimoto T."/>
            <person name="Horikawa D.D."/>
            <person name="Saito Y."/>
            <person name="Kuwahara H."/>
            <person name="Kozuka-Hata H."/>
            <person name="Shin-I T."/>
            <person name="Minakuchi Y."/>
            <person name="Ohishi K."/>
            <person name="Motoyama A."/>
            <person name="Aizu T."/>
            <person name="Enomoto A."/>
            <person name="Kondo K."/>
            <person name="Tanaka S."/>
            <person name="Hara Y."/>
            <person name="Koshikawa S."/>
            <person name="Sagara H."/>
            <person name="Miura T."/>
            <person name="Yokobori S."/>
            <person name="Miyagawa K."/>
            <person name="Suzuki Y."/>
            <person name="Kubo T."/>
            <person name="Oyama M."/>
            <person name="Kohara Y."/>
            <person name="Fujiyama A."/>
            <person name="Arakawa K."/>
            <person name="Katayama T."/>
            <person name="Toyoda A."/>
            <person name="Kunieda T."/>
        </authorList>
    </citation>
    <scope>NUCLEOTIDE SEQUENCE [LARGE SCALE GENOMIC DNA]</scope>
    <source>
        <strain evidence="9 10">YOKOZUNA-1</strain>
    </source>
</reference>
<dbReference type="Proteomes" id="UP000186922">
    <property type="component" value="Unassembled WGS sequence"/>
</dbReference>
<comment type="caution">
    <text evidence="9">The sequence shown here is derived from an EMBL/GenBank/DDBJ whole genome shotgun (WGS) entry which is preliminary data.</text>
</comment>
<evidence type="ECO:0000313" key="10">
    <source>
        <dbReference type="Proteomes" id="UP000186922"/>
    </source>
</evidence>
<comment type="subcellular location">
    <subcellularLocation>
        <location evidence="1">Membrane</location>
    </subcellularLocation>
</comment>
<evidence type="ECO:0000256" key="2">
    <source>
        <dbReference type="ARBA" id="ARBA00022692"/>
    </source>
</evidence>
<feature type="transmembrane region" description="Helical" evidence="7">
    <location>
        <begin position="1248"/>
        <end position="1269"/>
    </location>
</feature>
<dbReference type="SUPFAM" id="SSF49299">
    <property type="entry name" value="PKD domain"/>
    <property type="match status" value="1"/>
</dbReference>
<dbReference type="PROSITE" id="PS50093">
    <property type="entry name" value="PKD"/>
    <property type="match status" value="1"/>
</dbReference>
<protein>
    <recommendedName>
        <fullName evidence="8">PKD domain-containing protein</fullName>
    </recommendedName>
</protein>
<evidence type="ECO:0000256" key="7">
    <source>
        <dbReference type="SAM" id="Phobius"/>
    </source>
</evidence>
<name>A0A1D1UXC3_RAMVA</name>
<sequence length="1441" mass="158521">MTRQKCGLYCVLQNYPFANYVDNCEMCLCGVLENSPVSETQDTTGTSGAVCINGTDLVGIGLNATVFTGSSQPVAPSTGEAKVARLNATEEYELHFRVWHWNKLSFITIAVNLGNDIDAVMRNQSVQISATGFGFTAKRIKYRTPGLFRLRVVADDGFQEVFQELLVEVAPAIGKALIAVSPTLPRAKETVQFKVPGFKTHAESNIMWFFQDPVSFAESTAVSPSRTYGEAGVYRTDVSVSSASTSQTGSIDVVVEAPLEGLHIFCAATAEVNRIISIVVKVDNGTNYHFLVDNGLEQTSTIESSTGRYRVLYPNPGLYNLTVVASNPVSRLQSSFSIRVEEPEIIVVLGFEVPDFVVVNEPITIGVMMNMDNETLRNYVFEWEFNHCTDKMIDSGNGLVVVTKTFYEIDTIHIRLTITGPKGGRKVLHRKISVVRRCVISPDTGMALLTEFRLKCVSTDNRNSVGTQTVRISNAEVGSFDVVYSANSRGMILPDHMTNGSALWTIVFPDGSLGQCGGNETCDLVYDVMILGGGNRTVEDLLEIMASLLEERQPEGSGVPLVLVAQYFIIVKSDPTAVSLSEFSSLLSKLCSHTVRSHTTSGNPVVALKLLNLLKLLSDFEDLMFLREDAITIVSFLAYYVMEKRRTKDGSEERDSLFPLTKKVLNATVDLPGQVLHGPPVRLLKPLCMLVASTVGESSGKISFNTNDVMVSGVIVNISTAQSILHSEGVTVSLPVKTMNQLASSDDRQAILVVAKCRHDCWPSHRRLPNNSTCDPAETKDSFRTYFVTLLNFNLQERNIRDETPHLQVSIPVDERQDETAPNGAIQPRVDSVLPTSPNFISPYSAARYRITVSKEEVFPQHFFLSVTISTNSTDFVDGRVFMYLLDDSDSLIEAKVFTYLDILSQGRSTVRLSFPSTRNPHALSLVNEGSSYVLMTTELRALACNAGGTVSGDVGHCQPDPAVSTPGLRTCTCDRLSSFTGRLFHFKEFYMMEKEVDLRKNSRSFMAGGSLILVSAFYILCLITIGVHHKRRPRPSGTNKVVNIGSGQFRADLLFWGSQLVAKGNVSVKLTLSGPAVRIDQAIQLPESVELDEAFFVRLLTNKPVQQVTIIRITGRISDSSFPFTRVTVRLITPAHNSLFSHFRLTPPRLVEDTREGVKFEHASQAIKFSGGKLAAMEFHKRLVADHLWIRIVQKDYSVVRQVEALSVALTALFTFMGVCSLAFTLTLRKDQALDLTRPFRLHSSDFALGVWTALLVTPLITIIVEILNRCERRLAATASSERNKSQAEGNQPGTPANPHSHATRSTNAPPLPLGVIPEDGKLPNASPSAYQPAVAPANPDEPHTKTGCLASPMVRRLLAYVLCFTMSSQSVCLVLIFGLMYTPALSLRWLLSVASAFIVSFLVLEPTKIMGKSVWICYTTTEVEYFSKKFVKCSRGIAT</sequence>
<dbReference type="PANTHER" id="PTHR46730:SF4">
    <property type="entry name" value="POLYCYSTIC KIDNEY DISEASE PROTEIN 1-LIKE 1"/>
    <property type="match status" value="1"/>
</dbReference>
<feature type="transmembrane region" description="Helical" evidence="7">
    <location>
        <begin position="1359"/>
        <end position="1383"/>
    </location>
</feature>
<dbReference type="GO" id="GO:0005261">
    <property type="term" value="F:monoatomic cation channel activity"/>
    <property type="evidence" value="ECO:0007669"/>
    <property type="project" value="TreeGrafter"/>
</dbReference>
<dbReference type="PANTHER" id="PTHR46730">
    <property type="entry name" value="POLYCYSTIN-1"/>
    <property type="match status" value="1"/>
</dbReference>
<feature type="domain" description="PKD" evidence="8">
    <location>
        <begin position="208"/>
        <end position="262"/>
    </location>
</feature>
<keyword evidence="3" id="KW-0677">Repeat</keyword>
<accession>A0A1D1UXC3</accession>
<keyword evidence="2 7" id="KW-0812">Transmembrane</keyword>
<keyword evidence="4 7" id="KW-1133">Transmembrane helix</keyword>
<feature type="transmembrane region" description="Helical" evidence="7">
    <location>
        <begin position="1389"/>
        <end position="1406"/>
    </location>
</feature>
<dbReference type="GO" id="GO:0005886">
    <property type="term" value="C:plasma membrane"/>
    <property type="evidence" value="ECO:0007669"/>
    <property type="project" value="TreeGrafter"/>
</dbReference>
<proteinExistence type="predicted"/>
<dbReference type="OrthoDB" id="10064816at2759"/>
<feature type="transmembrane region" description="Helical" evidence="7">
    <location>
        <begin position="1006"/>
        <end position="1028"/>
    </location>
</feature>
<keyword evidence="5 7" id="KW-0472">Membrane</keyword>
<organism evidence="9 10">
    <name type="scientific">Ramazzottius varieornatus</name>
    <name type="common">Water bear</name>
    <name type="synonym">Tardigrade</name>
    <dbReference type="NCBI Taxonomy" id="947166"/>
    <lineage>
        <taxon>Eukaryota</taxon>
        <taxon>Metazoa</taxon>
        <taxon>Ecdysozoa</taxon>
        <taxon>Tardigrada</taxon>
        <taxon>Eutardigrada</taxon>
        <taxon>Parachela</taxon>
        <taxon>Hypsibioidea</taxon>
        <taxon>Ramazzottiidae</taxon>
        <taxon>Ramazzottius</taxon>
    </lineage>
</organism>